<dbReference type="InterPro" id="IPR043129">
    <property type="entry name" value="ATPase_NBD"/>
</dbReference>
<dbReference type="InterPro" id="IPR008040">
    <property type="entry name" value="Hydant_A_N"/>
</dbReference>
<accession>A0A1B7LGR7</accession>
<dbReference type="STRING" id="1838280.A6M21_06670"/>
<dbReference type="PANTHER" id="PTHR11365">
    <property type="entry name" value="5-OXOPROLINASE RELATED"/>
    <property type="match status" value="1"/>
</dbReference>
<comment type="caution">
    <text evidence="5">The sequence shown here is derived from an EMBL/GenBank/DDBJ whole genome shotgun (WGS) entry which is preliminary data.</text>
</comment>
<dbReference type="EMBL" id="LYVF01000069">
    <property type="protein sequence ID" value="OAT85297.1"/>
    <property type="molecule type" value="Genomic_DNA"/>
</dbReference>
<feature type="region of interest" description="Disordered" evidence="1">
    <location>
        <begin position="644"/>
        <end position="664"/>
    </location>
</feature>
<dbReference type="InterPro" id="IPR002821">
    <property type="entry name" value="Hydantoinase_A"/>
</dbReference>
<dbReference type="GO" id="GO:0017168">
    <property type="term" value="F:5-oxoprolinase (ATP-hydrolyzing) activity"/>
    <property type="evidence" value="ECO:0007669"/>
    <property type="project" value="TreeGrafter"/>
</dbReference>
<evidence type="ECO:0000259" key="2">
    <source>
        <dbReference type="Pfam" id="PF01968"/>
    </source>
</evidence>
<gene>
    <name evidence="5" type="ORF">A6M21_06670</name>
</gene>
<feature type="domain" description="Acetophenone carboxylase-like C-terminal" evidence="4">
    <location>
        <begin position="522"/>
        <end position="596"/>
    </location>
</feature>
<name>A0A1B7LGR7_9FIRM</name>
<dbReference type="PANTHER" id="PTHR11365:SF23">
    <property type="entry name" value="HYPOTHETICAL 5-OXOPROLINASE (EUROFUNG)-RELATED"/>
    <property type="match status" value="1"/>
</dbReference>
<evidence type="ECO:0000313" key="6">
    <source>
        <dbReference type="Proteomes" id="UP000078532"/>
    </source>
</evidence>
<keyword evidence="6" id="KW-1185">Reference proteome</keyword>
<feature type="domain" description="Hydantoinase/oxoprolinase N-terminal" evidence="3">
    <location>
        <begin position="6"/>
        <end position="181"/>
    </location>
</feature>
<dbReference type="Pfam" id="PF05378">
    <property type="entry name" value="Hydant_A_N"/>
    <property type="match status" value="1"/>
</dbReference>
<evidence type="ECO:0000259" key="4">
    <source>
        <dbReference type="Pfam" id="PF19278"/>
    </source>
</evidence>
<dbReference type="Pfam" id="PF19278">
    <property type="entry name" value="Hydant_A_C"/>
    <property type="match status" value="1"/>
</dbReference>
<dbReference type="GO" id="GO:0006749">
    <property type="term" value="P:glutathione metabolic process"/>
    <property type="evidence" value="ECO:0007669"/>
    <property type="project" value="TreeGrafter"/>
</dbReference>
<feature type="domain" description="Hydantoinase A/oxoprolinase" evidence="2">
    <location>
        <begin position="203"/>
        <end position="510"/>
    </location>
</feature>
<protein>
    <submittedName>
        <fullName evidence="5">5-oxoprolinase</fullName>
    </submittedName>
</protein>
<reference evidence="5 6" key="1">
    <citation type="submission" date="2016-04" db="EMBL/GenBank/DDBJ databases">
        <authorList>
            <person name="Evans L.H."/>
            <person name="Alamgir A."/>
            <person name="Owens N."/>
            <person name="Weber N.D."/>
            <person name="Virtaneva K."/>
            <person name="Barbian K."/>
            <person name="Babar A."/>
            <person name="Rosenke K."/>
        </authorList>
    </citation>
    <scope>NUCLEOTIDE SEQUENCE [LARGE SCALE GENOMIC DNA]</scope>
    <source>
        <strain evidence="5 6">LMa1</strain>
    </source>
</reference>
<dbReference type="GO" id="GO:0005829">
    <property type="term" value="C:cytosol"/>
    <property type="evidence" value="ECO:0007669"/>
    <property type="project" value="TreeGrafter"/>
</dbReference>
<organism evidence="5 6">
    <name type="scientific">Desulfotomaculum copahuensis</name>
    <dbReference type="NCBI Taxonomy" id="1838280"/>
    <lineage>
        <taxon>Bacteria</taxon>
        <taxon>Bacillati</taxon>
        <taxon>Bacillota</taxon>
        <taxon>Clostridia</taxon>
        <taxon>Eubacteriales</taxon>
        <taxon>Desulfotomaculaceae</taxon>
        <taxon>Desulfotomaculum</taxon>
    </lineage>
</organism>
<dbReference type="Pfam" id="PF01968">
    <property type="entry name" value="Hydantoinase_A"/>
    <property type="match status" value="1"/>
</dbReference>
<proteinExistence type="predicted"/>
<evidence type="ECO:0000313" key="5">
    <source>
        <dbReference type="EMBL" id="OAT85297.1"/>
    </source>
</evidence>
<sequence length="727" mass="76305">MRLRAAVDTGGTFTDVCLLREDTGELWMAKIISTPDDPARAVMSGLARAAAGGGLDPAGIRLLVHGTTVATNALLEGKGAPAALITTRGFADVLRIGRQDRPDLYDFRVTRPAPLIPRRLTFEINERILAGGKIYITPDEAEVRAVVEEIRRRGVSSIAVSLLHSYANPVHEKKVREIIHAVYPQAVVTLSSEILPVFREYERTATAAVNAVVLPRVAAYLARLETALGRTGNGGTQRTGDGCARRAAAVGSGGPGLFIMHSGGGVITAAQAQRESARTVLSGPAGGVLAGVQLAAKTGRPNLITADMGGTSMDISLIRGGKPRYTTEGSIGGHPLSLPMLDIHTIGAGGGSIAWIDAGGALRVGPASAGADPGPACYGLGGEEPTVTDANLVLGRLDPAHPLTGERPLQLEPARRSIAEKIARPLGLMLEEAAAGIIAVVNAAMARAVRVVSVQRGLDPRDFTLLAFGGAGPLHAAELAREASIPHALIPRHPGVASALGMLAADVRLDYARTVLLPLAEATADELARLYAPLEEAARRELAAEGFSPAEMLLERAAGLRYAGQSYTLDLPVPAGALTAADLHLLTRSFHLEHRREYGYRREDAPVEITLLRLAATGRLPAFHGPFRAPAAGLNSASRLSFGRHGKGRSAAGVGPDGPPPPAATRPVFFQDACLPTPVYERTTLAPGQSLTGPALIRQEDTTTLLWPQMRLTVDRLGNLIIETGVR</sequence>
<evidence type="ECO:0000256" key="1">
    <source>
        <dbReference type="SAM" id="MobiDB-lite"/>
    </source>
</evidence>
<evidence type="ECO:0000259" key="3">
    <source>
        <dbReference type="Pfam" id="PF05378"/>
    </source>
</evidence>
<dbReference type="AlphaFoldDB" id="A0A1B7LGR7"/>
<dbReference type="Proteomes" id="UP000078532">
    <property type="component" value="Unassembled WGS sequence"/>
</dbReference>
<dbReference type="InterPro" id="IPR045079">
    <property type="entry name" value="Oxoprolinase-like"/>
</dbReference>
<dbReference type="InterPro" id="IPR049517">
    <property type="entry name" value="ACX-like_C"/>
</dbReference>
<dbReference type="SUPFAM" id="SSF53067">
    <property type="entry name" value="Actin-like ATPase domain"/>
    <property type="match status" value="1"/>
</dbReference>